<dbReference type="RefSeq" id="WP_143142601.1">
    <property type="nucleotide sequence ID" value="NZ_FPIW01000022.1"/>
</dbReference>
<evidence type="ECO:0000313" key="2">
    <source>
        <dbReference type="EMBL" id="SFW48145.1"/>
    </source>
</evidence>
<dbReference type="PANTHER" id="PTHR43685">
    <property type="entry name" value="GLYCOSYLTRANSFERASE"/>
    <property type="match status" value="1"/>
</dbReference>
<evidence type="ECO:0000259" key="1">
    <source>
        <dbReference type="Pfam" id="PF00535"/>
    </source>
</evidence>
<dbReference type="InterPro" id="IPR050834">
    <property type="entry name" value="Glycosyltransf_2"/>
</dbReference>
<gene>
    <name evidence="2" type="ORF">SAMN02910291_01483</name>
</gene>
<dbReference type="Proteomes" id="UP000182680">
    <property type="component" value="Unassembled WGS sequence"/>
</dbReference>
<reference evidence="3" key="1">
    <citation type="submission" date="2016-11" db="EMBL/GenBank/DDBJ databases">
        <authorList>
            <person name="Jaros S."/>
            <person name="Januszkiewicz K."/>
            <person name="Wedrychowicz H."/>
        </authorList>
    </citation>
    <scope>NUCLEOTIDE SEQUENCE [LARGE SCALE GENOMIC DNA]</scope>
    <source>
        <strain evidence="3">DSM 7057</strain>
    </source>
</reference>
<dbReference type="SUPFAM" id="SSF53448">
    <property type="entry name" value="Nucleotide-diphospho-sugar transferases"/>
    <property type="match status" value="3"/>
</dbReference>
<dbReference type="AlphaFoldDB" id="A0AA94HST6"/>
<protein>
    <submittedName>
        <fullName evidence="2">Glycosyl transferase family 2</fullName>
    </submittedName>
</protein>
<sequence>MTTEARSRPWLTVLLRVLPEFSAQDCCAALEYAGAAGQVLMAACHEEMRPHLMSFGQGMVRRQTMHAFRCYSPSAGQSCLEALNLAASQARTPYLLLLSSAVRLLPGSLPSMRDRLERSGQLAGVNPLFLYRQEAFGQSASLTESHIFPQSRIAHMGSVGNCLGQLQYLYEGLPLEHELARKRRFFQVAHMGALLLRREDFLAVGGLTTALDELAPQDFCLRLAAPYSSASGCAPQRFFSSEPDALAVLADDFDSWKTCGLWNSLLLRGRLYPGLLHPDQAEHARQDGLDYVCTAWLHPGPRLTSCLEQDEAAMPVMAAWLRWRHDPGPQHLLDLLSLLPEGQRRTALALCRDLPDSLPRVLSWYAEAARALYTYGHEKEYPALVEQAGAWMQREEDFRCRCLRPGLSALQKEGLYACGLDNCPAIYDAWLELAEKNSFAAKLMLQEGEEKEYQYSELLVGRQWPRLAVIMPVYSPQPEYLRAALDSVLAQTYPHWQLCIADDASPDPHTPEILRAYAAMDARLRCVRRESNGHISLASNSALDMADAPWTGFLDHDDVLAPAALEQMAAVAASAPHLGLAFSDEDKVDFRGVRRTPIFKAAFDPWTLYVGHFSVYSTELLRRLGGLRPGLEGSQDFDLCLRATECLGPEQIVHVPHVLYHWRVHEGSSSGAVGAKPYVLEATRRALNESAIRRRLSAVAAPAGRNNFYALRFSVLSCKCSVILLARHGRPVQAGLWQALMRLAALLPLEVLCQPLTTDSAAAFATVPASLSARILPPPQGPGAGDWNIACNLAARAARGEAVLFLDSSLLPCEDCQPEQLLALALQGGVGAVGGMLRHGNILWHAGLMPDAGGQIFALQRGADCFLLPSLCWGQLLLTRRVLAAPQQAMAVERRLFLGHNGFNPSMGAWAGADLALRMASADRHSLVCPWAWWQVSADGLGVVDSRAGQVNWQGWGAGRKPQPKTEPPQALEKFLALWGVSVQKSGLRNINLRAAFDQGWTLIMEKKL</sequence>
<comment type="caution">
    <text evidence="2">The sequence shown here is derived from an EMBL/GenBank/DDBJ whole genome shotgun (WGS) entry which is preliminary data.</text>
</comment>
<accession>A0AA94HST6</accession>
<dbReference type="Gene3D" id="3.90.550.10">
    <property type="entry name" value="Spore Coat Polysaccharide Biosynthesis Protein SpsA, Chain A"/>
    <property type="match status" value="3"/>
</dbReference>
<dbReference type="EMBL" id="FPIW01000022">
    <property type="protein sequence ID" value="SFW48145.1"/>
    <property type="molecule type" value="Genomic_DNA"/>
</dbReference>
<organism evidence="2 3">
    <name type="scientific">Desulfovibrio desulfuricans</name>
    <dbReference type="NCBI Taxonomy" id="876"/>
    <lineage>
        <taxon>Bacteria</taxon>
        <taxon>Pseudomonadati</taxon>
        <taxon>Thermodesulfobacteriota</taxon>
        <taxon>Desulfovibrionia</taxon>
        <taxon>Desulfovibrionales</taxon>
        <taxon>Desulfovibrionaceae</taxon>
        <taxon>Desulfovibrio</taxon>
    </lineage>
</organism>
<name>A0AA94HST6_DESDE</name>
<feature type="domain" description="Glycosyltransferase 2-like" evidence="1">
    <location>
        <begin position="469"/>
        <end position="581"/>
    </location>
</feature>
<dbReference type="CDD" id="cd04184">
    <property type="entry name" value="GT2_RfbC_Mx_like"/>
    <property type="match status" value="1"/>
</dbReference>
<dbReference type="PANTHER" id="PTHR43685:SF2">
    <property type="entry name" value="GLYCOSYLTRANSFERASE 2-LIKE DOMAIN-CONTAINING PROTEIN"/>
    <property type="match status" value="1"/>
</dbReference>
<evidence type="ECO:0000313" key="3">
    <source>
        <dbReference type="Proteomes" id="UP000182680"/>
    </source>
</evidence>
<dbReference type="GO" id="GO:0016740">
    <property type="term" value="F:transferase activity"/>
    <property type="evidence" value="ECO:0007669"/>
    <property type="project" value="UniProtKB-KW"/>
</dbReference>
<dbReference type="Pfam" id="PF00535">
    <property type="entry name" value="Glycos_transf_2"/>
    <property type="match status" value="1"/>
</dbReference>
<proteinExistence type="predicted"/>
<dbReference type="InterPro" id="IPR029044">
    <property type="entry name" value="Nucleotide-diphossugar_trans"/>
</dbReference>
<dbReference type="InterPro" id="IPR001173">
    <property type="entry name" value="Glyco_trans_2-like"/>
</dbReference>
<keyword evidence="2" id="KW-0808">Transferase</keyword>
<dbReference type="CDD" id="cd00761">
    <property type="entry name" value="Glyco_tranf_GTA_type"/>
    <property type="match status" value="1"/>
</dbReference>